<dbReference type="InterPro" id="IPR053853">
    <property type="entry name" value="FitA-like_RHH"/>
</dbReference>
<dbReference type="Proteomes" id="UP000753908">
    <property type="component" value="Unassembled WGS sequence"/>
</dbReference>
<dbReference type="SUPFAM" id="SSF47598">
    <property type="entry name" value="Ribbon-helix-helix"/>
    <property type="match status" value="1"/>
</dbReference>
<dbReference type="GO" id="GO:0006355">
    <property type="term" value="P:regulation of DNA-templated transcription"/>
    <property type="evidence" value="ECO:0007669"/>
    <property type="project" value="InterPro"/>
</dbReference>
<evidence type="ECO:0000313" key="3">
    <source>
        <dbReference type="Proteomes" id="UP000753908"/>
    </source>
</evidence>
<dbReference type="AlphaFoldDB" id="A0A951PPN9"/>
<dbReference type="Pfam" id="PF22513">
    <property type="entry name" value="FitA-like_RHH"/>
    <property type="match status" value="1"/>
</dbReference>
<evidence type="ECO:0000259" key="1">
    <source>
        <dbReference type="Pfam" id="PF22513"/>
    </source>
</evidence>
<evidence type="ECO:0000313" key="2">
    <source>
        <dbReference type="EMBL" id="MBW4546608.1"/>
    </source>
</evidence>
<dbReference type="InterPro" id="IPR013321">
    <property type="entry name" value="Arc_rbn_hlx_hlx"/>
</dbReference>
<comment type="caution">
    <text evidence="2">The sequence shown here is derived from an EMBL/GenBank/DDBJ whole genome shotgun (WGS) entry which is preliminary data.</text>
</comment>
<proteinExistence type="predicted"/>
<gene>
    <name evidence="2" type="ORF">KME25_19505</name>
</gene>
<dbReference type="EMBL" id="JAHHIF010000027">
    <property type="protein sequence ID" value="MBW4546608.1"/>
    <property type="molecule type" value="Genomic_DNA"/>
</dbReference>
<organism evidence="2 3">
    <name type="scientific">Symplocastrum torsivum CPER-KK1</name>
    <dbReference type="NCBI Taxonomy" id="450513"/>
    <lineage>
        <taxon>Bacteria</taxon>
        <taxon>Bacillati</taxon>
        <taxon>Cyanobacteriota</taxon>
        <taxon>Cyanophyceae</taxon>
        <taxon>Oscillatoriophycideae</taxon>
        <taxon>Oscillatoriales</taxon>
        <taxon>Microcoleaceae</taxon>
        <taxon>Symplocastrum</taxon>
    </lineage>
</organism>
<dbReference type="InterPro" id="IPR010985">
    <property type="entry name" value="Ribbon_hlx_hlx"/>
</dbReference>
<protein>
    <recommendedName>
        <fullName evidence="1">Antitoxin FitA-like ribbon-helix-helix domain-containing protein</fullName>
    </recommendedName>
</protein>
<reference evidence="2" key="1">
    <citation type="submission" date="2021-05" db="EMBL/GenBank/DDBJ databases">
        <authorList>
            <person name="Pietrasiak N."/>
            <person name="Ward R."/>
            <person name="Stajich J.E."/>
            <person name="Kurbessoian T."/>
        </authorList>
    </citation>
    <scope>NUCLEOTIDE SEQUENCE</scope>
    <source>
        <strain evidence="2">CPER-KK1</strain>
    </source>
</reference>
<accession>A0A951PPN9</accession>
<dbReference type="Gene3D" id="1.10.1220.10">
    <property type="entry name" value="Met repressor-like"/>
    <property type="match status" value="1"/>
</dbReference>
<name>A0A951PPN9_9CYAN</name>
<feature type="domain" description="Antitoxin FitA-like ribbon-helix-helix" evidence="1">
    <location>
        <begin position="7"/>
        <end position="40"/>
    </location>
</feature>
<sequence>MTQVLLENLNPVLINQLETLARLHGRSLQEEIKHILQQAAQSQLRSYPTGGDTVKAREAVARSQARYAGRTFSDSAELIREDRER</sequence>
<reference evidence="2" key="2">
    <citation type="journal article" date="2022" name="Microbiol. Resour. Announc.">
        <title>Metagenome Sequencing to Explore Phylogenomics of Terrestrial Cyanobacteria.</title>
        <authorList>
            <person name="Ward R.D."/>
            <person name="Stajich J.E."/>
            <person name="Johansen J.R."/>
            <person name="Huntemann M."/>
            <person name="Clum A."/>
            <person name="Foster B."/>
            <person name="Foster B."/>
            <person name="Roux S."/>
            <person name="Palaniappan K."/>
            <person name="Varghese N."/>
            <person name="Mukherjee S."/>
            <person name="Reddy T.B.K."/>
            <person name="Daum C."/>
            <person name="Copeland A."/>
            <person name="Chen I.A."/>
            <person name="Ivanova N.N."/>
            <person name="Kyrpides N.C."/>
            <person name="Shapiro N."/>
            <person name="Eloe-Fadrosh E.A."/>
            <person name="Pietrasiak N."/>
        </authorList>
    </citation>
    <scope>NUCLEOTIDE SEQUENCE</scope>
    <source>
        <strain evidence="2">CPER-KK1</strain>
    </source>
</reference>